<sequence length="106" mass="12720">MGYHVLVCFLSTRFRVSENLQLDSIDIFWMKLDISDMTSVVDDNINCDNVVNKFKENFNKKLKAGKMFYRRKLEEIYDPHKCNNPKYDPIFFCFNITKNHIIKCHM</sequence>
<proteinExistence type="predicted"/>
<evidence type="ECO:0000313" key="1">
    <source>
        <dbReference type="EMBL" id="KAJ0209773.1"/>
    </source>
</evidence>
<dbReference type="EMBL" id="NBSK02000004">
    <property type="protein sequence ID" value="KAJ0209773.1"/>
    <property type="molecule type" value="Genomic_DNA"/>
</dbReference>
<gene>
    <name evidence="1" type="ORF">LSAT_V11C400210870</name>
</gene>
<name>A0A9R1VPK3_LACSA</name>
<accession>A0A9R1VPK3</accession>
<organism evidence="1 2">
    <name type="scientific">Lactuca sativa</name>
    <name type="common">Garden lettuce</name>
    <dbReference type="NCBI Taxonomy" id="4236"/>
    <lineage>
        <taxon>Eukaryota</taxon>
        <taxon>Viridiplantae</taxon>
        <taxon>Streptophyta</taxon>
        <taxon>Embryophyta</taxon>
        <taxon>Tracheophyta</taxon>
        <taxon>Spermatophyta</taxon>
        <taxon>Magnoliopsida</taxon>
        <taxon>eudicotyledons</taxon>
        <taxon>Gunneridae</taxon>
        <taxon>Pentapetalae</taxon>
        <taxon>asterids</taxon>
        <taxon>campanulids</taxon>
        <taxon>Asterales</taxon>
        <taxon>Asteraceae</taxon>
        <taxon>Cichorioideae</taxon>
        <taxon>Cichorieae</taxon>
        <taxon>Lactucinae</taxon>
        <taxon>Lactuca</taxon>
    </lineage>
</organism>
<evidence type="ECO:0000313" key="2">
    <source>
        <dbReference type="Proteomes" id="UP000235145"/>
    </source>
</evidence>
<dbReference type="Proteomes" id="UP000235145">
    <property type="component" value="Unassembled WGS sequence"/>
</dbReference>
<comment type="caution">
    <text evidence="1">The sequence shown here is derived from an EMBL/GenBank/DDBJ whole genome shotgun (WGS) entry which is preliminary data.</text>
</comment>
<keyword evidence="2" id="KW-1185">Reference proteome</keyword>
<protein>
    <submittedName>
        <fullName evidence="1">Uncharacterized protein</fullName>
    </submittedName>
</protein>
<dbReference type="AlphaFoldDB" id="A0A9R1VPK3"/>
<reference evidence="1 2" key="1">
    <citation type="journal article" date="2017" name="Nat. Commun.">
        <title>Genome assembly with in vitro proximity ligation data and whole-genome triplication in lettuce.</title>
        <authorList>
            <person name="Reyes-Chin-Wo S."/>
            <person name="Wang Z."/>
            <person name="Yang X."/>
            <person name="Kozik A."/>
            <person name="Arikit S."/>
            <person name="Song C."/>
            <person name="Xia L."/>
            <person name="Froenicke L."/>
            <person name="Lavelle D.O."/>
            <person name="Truco M.J."/>
            <person name="Xia R."/>
            <person name="Zhu S."/>
            <person name="Xu C."/>
            <person name="Xu H."/>
            <person name="Xu X."/>
            <person name="Cox K."/>
            <person name="Korf I."/>
            <person name="Meyers B.C."/>
            <person name="Michelmore R.W."/>
        </authorList>
    </citation>
    <scope>NUCLEOTIDE SEQUENCE [LARGE SCALE GENOMIC DNA]</scope>
    <source>
        <strain evidence="2">cv. Salinas</strain>
        <tissue evidence="1">Seedlings</tissue>
    </source>
</reference>